<comment type="caution">
    <text evidence="2">The sequence shown here is derived from an EMBL/GenBank/DDBJ whole genome shotgun (WGS) entry which is preliminary data.</text>
</comment>
<dbReference type="GO" id="GO:0004622">
    <property type="term" value="F:phosphatidylcholine lysophospholipase activity"/>
    <property type="evidence" value="ECO:0007669"/>
    <property type="project" value="TreeGrafter"/>
</dbReference>
<proteinExistence type="predicted"/>
<protein>
    <recommendedName>
        <fullName evidence="4">SGNH hydrolase-type esterase domain-containing protein</fullName>
    </recommendedName>
</protein>
<dbReference type="InterPro" id="IPR051532">
    <property type="entry name" value="Ester_Hydrolysis_Enzymes"/>
</dbReference>
<dbReference type="PROSITE" id="PS51257">
    <property type="entry name" value="PROKAR_LIPOPROTEIN"/>
    <property type="match status" value="1"/>
</dbReference>
<organism evidence="2 3">
    <name type="scientific">Bergeyella zoohelcum ATCC 43767</name>
    <dbReference type="NCBI Taxonomy" id="883096"/>
    <lineage>
        <taxon>Bacteria</taxon>
        <taxon>Pseudomonadati</taxon>
        <taxon>Bacteroidota</taxon>
        <taxon>Flavobacteriia</taxon>
        <taxon>Flavobacteriales</taxon>
        <taxon>Weeksellaceae</taxon>
        <taxon>Bergeyella</taxon>
    </lineage>
</organism>
<evidence type="ECO:0008006" key="4">
    <source>
        <dbReference type="Google" id="ProtNLM"/>
    </source>
</evidence>
<dbReference type="eggNOG" id="COG2755">
    <property type="taxonomic scope" value="Bacteria"/>
</dbReference>
<dbReference type="PATRIC" id="fig|883096.3.peg.214"/>
<dbReference type="EMBL" id="AGYA01000006">
    <property type="protein sequence ID" value="EKB59280.1"/>
    <property type="molecule type" value="Genomic_DNA"/>
</dbReference>
<dbReference type="Gene3D" id="3.40.50.1110">
    <property type="entry name" value="SGNH hydrolase"/>
    <property type="match status" value="2"/>
</dbReference>
<gene>
    <name evidence="2" type="ORF">HMPREF9699_00216</name>
</gene>
<dbReference type="OrthoDB" id="9764164at2"/>
<reference evidence="2 3" key="1">
    <citation type="submission" date="2012-07" db="EMBL/GenBank/DDBJ databases">
        <title>The Genome Sequence of Bergeyella zoohelcum ATCC 43767.</title>
        <authorList>
            <consortium name="The Broad Institute Genome Sequencing Platform"/>
            <person name="Earl A."/>
            <person name="Ward D."/>
            <person name="Feldgarden M."/>
            <person name="Gevers D."/>
            <person name="Huys G."/>
            <person name="Walker B."/>
            <person name="Young S.K."/>
            <person name="Zeng Q."/>
            <person name="Gargeya S."/>
            <person name="Fitzgerald M."/>
            <person name="Haas B."/>
            <person name="Abouelleil A."/>
            <person name="Alvarado L."/>
            <person name="Arachchi H.M."/>
            <person name="Berlin A.M."/>
            <person name="Chapman S.B."/>
            <person name="Goldberg J."/>
            <person name="Griggs A."/>
            <person name="Gujja S."/>
            <person name="Hansen M."/>
            <person name="Howarth C."/>
            <person name="Imamovic A."/>
            <person name="Larimer J."/>
            <person name="McCowen C."/>
            <person name="Montmayeur A."/>
            <person name="Murphy C."/>
            <person name="Neiman D."/>
            <person name="Pearson M."/>
            <person name="Priest M."/>
            <person name="Roberts A."/>
            <person name="Saif S."/>
            <person name="Shea T."/>
            <person name="Sisk P."/>
            <person name="Sykes S."/>
            <person name="Wortman J."/>
            <person name="Nusbaum C."/>
            <person name="Birren B."/>
        </authorList>
    </citation>
    <scope>NUCLEOTIDE SEQUENCE [LARGE SCALE GENOMIC DNA]</scope>
    <source>
        <strain evidence="2 3">ATCC 43767</strain>
    </source>
</reference>
<keyword evidence="3" id="KW-1185">Reference proteome</keyword>
<keyword evidence="1" id="KW-0732">Signal</keyword>
<dbReference type="SUPFAM" id="SSF52266">
    <property type="entry name" value="SGNH hydrolase"/>
    <property type="match status" value="2"/>
</dbReference>
<feature type="signal peptide" evidence="1">
    <location>
        <begin position="1"/>
        <end position="22"/>
    </location>
</feature>
<evidence type="ECO:0000313" key="3">
    <source>
        <dbReference type="Proteomes" id="UP000006085"/>
    </source>
</evidence>
<evidence type="ECO:0000313" key="2">
    <source>
        <dbReference type="EMBL" id="EKB59280.1"/>
    </source>
</evidence>
<evidence type="ECO:0000256" key="1">
    <source>
        <dbReference type="SAM" id="SignalP"/>
    </source>
</evidence>
<dbReference type="AlphaFoldDB" id="K1LQT1"/>
<name>K1LQT1_9FLAO</name>
<feature type="chain" id="PRO_5003850932" description="SGNH hydrolase-type esterase domain-containing protein" evidence="1">
    <location>
        <begin position="23"/>
        <end position="510"/>
    </location>
</feature>
<accession>K1LQT1</accession>
<dbReference type="Proteomes" id="UP000006085">
    <property type="component" value="Unassembled WGS sequence"/>
</dbReference>
<dbReference type="STRING" id="883096.HMPREF9699_00216"/>
<dbReference type="HOGENOM" id="CLU_045521_0_0_10"/>
<dbReference type="InterPro" id="IPR036514">
    <property type="entry name" value="SGNH_hydro_sf"/>
</dbReference>
<sequence>MKKIILSTLAMASILSITSCNTEFETDVKDYQITAGEADFSTFVSLGNSLTAGYRDGALYLDGQNESYPNIIAEQMKKAGGGAFTQPLMPNNTGGFTNLGLPGKLTLQLISGKLTPVPSAPAGPLNFVSGSYNNLGVPGAKTFHLLANGYGNPSGIANGTANPYFARFASAANTSVLADAVKKNPTFYSLWIGNNDVLFYATSGGIGVNRTGDMNPAGYGKNDITDPTLFAGTIRTIIQTMNTAGAKKGVIANIPNVTAIPFFTAIPYNAVPLKDTEPAALNTSLLSPLKTALTALGHGDRIQLATTGKNPLLIKDESLTNLSAQLTAALIAAGVNANLAGIMGLTYGQARHATHEDLVLLTTGAVINTPPTGAVINTPPTGLPIPNMKYGISYPLEDMHILTKTEVQEVLTATATYNHSIQQLAEQFGLAFVDANAKMEELGKNSGILYNGTNYNASFVTGGAFSLDGVHLTGRGYAIIANEFIKAINKKYNATLQQVNPNHYSGITFP</sequence>
<dbReference type="RefSeq" id="WP_002661650.1">
    <property type="nucleotide sequence ID" value="NZ_JH932293.1"/>
</dbReference>
<dbReference type="PANTHER" id="PTHR30383:SF5">
    <property type="entry name" value="SGNH HYDROLASE-TYPE ESTERASE DOMAIN-CONTAINING PROTEIN"/>
    <property type="match status" value="1"/>
</dbReference>
<dbReference type="PANTHER" id="PTHR30383">
    <property type="entry name" value="THIOESTERASE 1/PROTEASE 1/LYSOPHOSPHOLIPASE L1"/>
    <property type="match status" value="1"/>
</dbReference>